<dbReference type="PROSITE" id="PS50071">
    <property type="entry name" value="HOMEOBOX_2"/>
    <property type="match status" value="1"/>
</dbReference>
<accession>A0A8C2E9B5</accession>
<evidence type="ECO:0000256" key="2">
    <source>
        <dbReference type="ARBA" id="ARBA00008879"/>
    </source>
</evidence>
<comment type="similarity">
    <text evidence="3">Belongs to the POU transcription factor family. Class-3 subfamily.</text>
</comment>
<dbReference type="InterPro" id="IPR000972">
    <property type="entry name" value="TF_octamer"/>
</dbReference>
<evidence type="ECO:0000313" key="15">
    <source>
        <dbReference type="Ensembl" id="ENSCCRP00020037799.1"/>
    </source>
</evidence>
<dbReference type="PROSITE" id="PS00035">
    <property type="entry name" value="POU_1"/>
    <property type="match status" value="1"/>
</dbReference>
<feature type="domain" description="POU-specific" evidence="14">
    <location>
        <begin position="157"/>
        <end position="231"/>
    </location>
</feature>
<dbReference type="CDD" id="cd00086">
    <property type="entry name" value="homeodomain"/>
    <property type="match status" value="1"/>
</dbReference>
<dbReference type="PROSITE" id="PS51179">
    <property type="entry name" value="POU_3"/>
    <property type="match status" value="1"/>
</dbReference>
<dbReference type="PROSITE" id="PS00465">
    <property type="entry name" value="POU_2"/>
    <property type="match status" value="1"/>
</dbReference>
<feature type="compositionally biased region" description="Polar residues" evidence="12">
    <location>
        <begin position="231"/>
        <end position="242"/>
    </location>
</feature>
<evidence type="ECO:0000259" key="14">
    <source>
        <dbReference type="PROSITE" id="PS51179"/>
    </source>
</evidence>
<evidence type="ECO:0000256" key="7">
    <source>
        <dbReference type="ARBA" id="ARBA00023163"/>
    </source>
</evidence>
<evidence type="ECO:0000256" key="10">
    <source>
        <dbReference type="RuleBase" id="RU000682"/>
    </source>
</evidence>
<dbReference type="InterPro" id="IPR013847">
    <property type="entry name" value="POU"/>
</dbReference>
<evidence type="ECO:0000313" key="16">
    <source>
        <dbReference type="Proteomes" id="UP000694427"/>
    </source>
</evidence>
<keyword evidence="16" id="KW-1185">Reference proteome</keyword>
<keyword evidence="8 9" id="KW-0539">Nucleus</keyword>
<dbReference type="Ensembl" id="ENSCCRT00020041266.1">
    <property type="protein sequence ID" value="ENSCCRP00020037799.1"/>
    <property type="gene ID" value="ENSCCRG00020016884.1"/>
</dbReference>
<feature type="region of interest" description="Disordered" evidence="12">
    <location>
        <begin position="1"/>
        <end position="47"/>
    </location>
</feature>
<dbReference type="Gene3D" id="1.10.260.40">
    <property type="entry name" value="lambda repressor-like DNA-binding domains"/>
    <property type="match status" value="1"/>
</dbReference>
<dbReference type="Proteomes" id="UP000694427">
    <property type="component" value="Unplaced"/>
</dbReference>
<dbReference type="SUPFAM" id="SSF47413">
    <property type="entry name" value="lambda repressor-like DNA-binding domains"/>
    <property type="match status" value="1"/>
</dbReference>
<dbReference type="InterPro" id="IPR009057">
    <property type="entry name" value="Homeodomain-like_sf"/>
</dbReference>
<dbReference type="PRINTS" id="PR00029">
    <property type="entry name" value="OCTAMER"/>
</dbReference>
<dbReference type="Ensembl" id="ENSCCRT00010104758.1">
    <property type="protein sequence ID" value="ENSCCRP00010094410.1"/>
    <property type="gene ID" value="ENSCCRG00010041356.1"/>
</dbReference>
<feature type="region of interest" description="Disordered" evidence="12">
    <location>
        <begin position="324"/>
        <end position="376"/>
    </location>
</feature>
<evidence type="ECO:0000256" key="4">
    <source>
        <dbReference type="ARBA" id="ARBA00022473"/>
    </source>
</evidence>
<keyword evidence="6 9" id="KW-0371">Homeobox</keyword>
<dbReference type="AlphaFoldDB" id="A0A8C2E9B5"/>
<reference evidence="15" key="1">
    <citation type="submission" date="2025-05" db="UniProtKB">
        <authorList>
            <consortium name="Ensembl"/>
        </authorList>
    </citation>
    <scope>IDENTIFICATION</scope>
</reference>
<feature type="compositionally biased region" description="Low complexity" evidence="12">
    <location>
        <begin position="338"/>
        <end position="372"/>
    </location>
</feature>
<dbReference type="SUPFAM" id="SSF46689">
    <property type="entry name" value="Homeodomain-like"/>
    <property type="match status" value="1"/>
</dbReference>
<name>A0A8C2E9B5_CYPCA</name>
<proteinExistence type="inferred from homology"/>
<dbReference type="FunFam" id="1.10.10.60:FF:000005">
    <property type="entry name" value="POU domain protein"/>
    <property type="match status" value="1"/>
</dbReference>
<dbReference type="InterPro" id="IPR000327">
    <property type="entry name" value="POU_dom"/>
</dbReference>
<dbReference type="Gene3D" id="1.10.10.60">
    <property type="entry name" value="Homeodomain-like"/>
    <property type="match status" value="1"/>
</dbReference>
<dbReference type="Proteomes" id="UP000694701">
    <property type="component" value="Unplaced"/>
</dbReference>
<dbReference type="PANTHER" id="PTHR11636">
    <property type="entry name" value="POU DOMAIN"/>
    <property type="match status" value="1"/>
</dbReference>
<dbReference type="FunFam" id="1.10.260.40:FF:000001">
    <property type="entry name" value="POU domain protein"/>
    <property type="match status" value="1"/>
</dbReference>
<feature type="region of interest" description="Disordered" evidence="12">
    <location>
        <begin position="231"/>
        <end position="257"/>
    </location>
</feature>
<evidence type="ECO:0000256" key="3">
    <source>
        <dbReference type="ARBA" id="ARBA00010250"/>
    </source>
</evidence>
<dbReference type="GO" id="GO:0000978">
    <property type="term" value="F:RNA polymerase II cis-regulatory region sequence-specific DNA binding"/>
    <property type="evidence" value="ECO:0007669"/>
    <property type="project" value="TreeGrafter"/>
</dbReference>
<evidence type="ECO:0000256" key="5">
    <source>
        <dbReference type="ARBA" id="ARBA00023125"/>
    </source>
</evidence>
<evidence type="ECO:0000256" key="12">
    <source>
        <dbReference type="SAM" id="MobiDB-lite"/>
    </source>
</evidence>
<dbReference type="GO" id="GO:0000981">
    <property type="term" value="F:DNA-binding transcription factor activity, RNA polymerase II-specific"/>
    <property type="evidence" value="ECO:0007669"/>
    <property type="project" value="InterPro"/>
</dbReference>
<dbReference type="InterPro" id="IPR050255">
    <property type="entry name" value="POU_domain_TF"/>
</dbReference>
<feature type="domain" description="Homeobox" evidence="13">
    <location>
        <begin position="252"/>
        <end position="312"/>
    </location>
</feature>
<dbReference type="InterPro" id="IPR017970">
    <property type="entry name" value="Homeobox_CS"/>
</dbReference>
<dbReference type="PANTHER" id="PTHR11636:SF81">
    <property type="entry name" value="POU DOMAIN, CLASS 2, TRANSCRIPTION FACTOR 3"/>
    <property type="match status" value="1"/>
</dbReference>
<feature type="compositionally biased region" description="Polar residues" evidence="12">
    <location>
        <begin position="324"/>
        <end position="337"/>
    </location>
</feature>
<evidence type="ECO:0000256" key="9">
    <source>
        <dbReference type="PROSITE-ProRule" id="PRU00108"/>
    </source>
</evidence>
<evidence type="ECO:0000313" key="17">
    <source>
        <dbReference type="Proteomes" id="UP000694701"/>
    </source>
</evidence>
<evidence type="ECO:0000256" key="8">
    <source>
        <dbReference type="ARBA" id="ARBA00023242"/>
    </source>
</evidence>
<dbReference type="GO" id="GO:0005634">
    <property type="term" value="C:nucleus"/>
    <property type="evidence" value="ECO:0007669"/>
    <property type="project" value="UniProtKB-SubCell"/>
</dbReference>
<dbReference type="SMART" id="SM00389">
    <property type="entry name" value="HOX"/>
    <property type="match status" value="1"/>
</dbReference>
<dbReference type="PROSITE" id="PS00027">
    <property type="entry name" value="HOMEOBOX_1"/>
    <property type="match status" value="1"/>
</dbReference>
<evidence type="ECO:0000259" key="13">
    <source>
        <dbReference type="PROSITE" id="PS50071"/>
    </source>
</evidence>
<keyword evidence="4" id="KW-0217">Developmental protein</keyword>
<protein>
    <recommendedName>
        <fullName evidence="11">POU domain protein</fullName>
    </recommendedName>
</protein>
<sequence length="395" mass="43323">MSTEAVEQTESQHEQADIEQNGFTRQIKTENLNDSPHSGSSHKTCHLTQGSPVPGGHLTGELPSLHPLPQLVLMSGSHLSSPSSFLLSQAQSGHQALLQPNLLSLPSQSQTGLLPHQPGLALTPQAMGRSGLAGSSMDGHLDMSHLQVPKHVGSPQDEPSDLEELEQFAKAFKQRRIKLGFTQGDVGLAMGKLYGNDFSQTTISRFEALNLSFKNMCKLKPLLEKWLSDAENSPSDSMTSPTTLPPLMEGYGRKRKKRTSIETNIKLTLEKRFLDNPKPNSEEITIISEQLSMEKEVVRVWFCNRRQKEKRIYCPISSSPIKSHNYNPRLPSTSRSFSPLATGGVSSSSSPSSPSRGSSPSTLSTTSSPLTSQGVSQTFNTTGSWYRWNTTSYHH</sequence>
<dbReference type="SMART" id="SM00352">
    <property type="entry name" value="POU"/>
    <property type="match status" value="1"/>
</dbReference>
<dbReference type="Pfam" id="PF00157">
    <property type="entry name" value="Pou"/>
    <property type="match status" value="1"/>
</dbReference>
<dbReference type="PRINTS" id="PR00028">
    <property type="entry name" value="POUDOMAIN"/>
</dbReference>
<keyword evidence="5 9" id="KW-0238">DNA-binding</keyword>
<organism evidence="15 17">
    <name type="scientific">Cyprinus carpio</name>
    <name type="common">Common carp</name>
    <dbReference type="NCBI Taxonomy" id="7962"/>
    <lineage>
        <taxon>Eukaryota</taxon>
        <taxon>Metazoa</taxon>
        <taxon>Chordata</taxon>
        <taxon>Craniata</taxon>
        <taxon>Vertebrata</taxon>
        <taxon>Euteleostomi</taxon>
        <taxon>Actinopterygii</taxon>
        <taxon>Neopterygii</taxon>
        <taxon>Teleostei</taxon>
        <taxon>Ostariophysi</taxon>
        <taxon>Cypriniformes</taxon>
        <taxon>Cyprinidae</taxon>
        <taxon>Cyprininae</taxon>
        <taxon>Cyprinus</taxon>
    </lineage>
</organism>
<evidence type="ECO:0000256" key="11">
    <source>
        <dbReference type="RuleBase" id="RU361194"/>
    </source>
</evidence>
<dbReference type="InterPro" id="IPR010982">
    <property type="entry name" value="Lambda_DNA-bd_dom_sf"/>
</dbReference>
<feature type="DNA-binding region" description="Homeobox" evidence="9">
    <location>
        <begin position="254"/>
        <end position="313"/>
    </location>
</feature>
<comment type="subcellular location">
    <subcellularLocation>
        <location evidence="1 9 10">Nucleus</location>
    </subcellularLocation>
</comment>
<evidence type="ECO:0000256" key="6">
    <source>
        <dbReference type="ARBA" id="ARBA00023155"/>
    </source>
</evidence>
<dbReference type="Pfam" id="PF00046">
    <property type="entry name" value="Homeodomain"/>
    <property type="match status" value="1"/>
</dbReference>
<comment type="similarity">
    <text evidence="2">Belongs to the POU transcription factor family. Class-2 subfamily.</text>
</comment>
<keyword evidence="7 11" id="KW-0804">Transcription</keyword>
<feature type="compositionally biased region" description="Polar residues" evidence="12">
    <location>
        <begin position="21"/>
        <end position="47"/>
    </location>
</feature>
<dbReference type="InterPro" id="IPR001356">
    <property type="entry name" value="HD"/>
</dbReference>
<evidence type="ECO:0000256" key="1">
    <source>
        <dbReference type="ARBA" id="ARBA00004123"/>
    </source>
</evidence>